<organism evidence="3 4">
    <name type="scientific">Saccharothrix xinjiangensis</name>
    <dbReference type="NCBI Taxonomy" id="204798"/>
    <lineage>
        <taxon>Bacteria</taxon>
        <taxon>Bacillati</taxon>
        <taxon>Actinomycetota</taxon>
        <taxon>Actinomycetes</taxon>
        <taxon>Pseudonocardiales</taxon>
        <taxon>Pseudonocardiaceae</taxon>
        <taxon>Saccharothrix</taxon>
    </lineage>
</organism>
<dbReference type="RefSeq" id="WP_344035457.1">
    <property type="nucleotide sequence ID" value="NZ_BAAAKE010000003.1"/>
</dbReference>
<feature type="signal peptide" evidence="2">
    <location>
        <begin position="1"/>
        <end position="25"/>
    </location>
</feature>
<evidence type="ECO:0000313" key="4">
    <source>
        <dbReference type="Proteomes" id="UP001595833"/>
    </source>
</evidence>
<keyword evidence="2" id="KW-0732">Signal</keyword>
<keyword evidence="4" id="KW-1185">Reference proteome</keyword>
<evidence type="ECO:0000256" key="2">
    <source>
        <dbReference type="SAM" id="SignalP"/>
    </source>
</evidence>
<proteinExistence type="predicted"/>
<evidence type="ECO:0000313" key="3">
    <source>
        <dbReference type="EMBL" id="MFC5059617.1"/>
    </source>
</evidence>
<feature type="chain" id="PRO_5046438858" evidence="2">
    <location>
        <begin position="26"/>
        <end position="334"/>
    </location>
</feature>
<dbReference type="EMBL" id="JBHSJB010000042">
    <property type="protein sequence ID" value="MFC5059617.1"/>
    <property type="molecule type" value="Genomic_DNA"/>
</dbReference>
<gene>
    <name evidence="3" type="ORF">ACFPFM_38380</name>
</gene>
<comment type="caution">
    <text evidence="3">The sequence shown here is derived from an EMBL/GenBank/DDBJ whole genome shotgun (WGS) entry which is preliminary data.</text>
</comment>
<dbReference type="Pfam" id="PF01186">
    <property type="entry name" value="Lysyl_oxidase"/>
    <property type="match status" value="1"/>
</dbReference>
<name>A0ABV9YD18_9PSEU</name>
<evidence type="ECO:0000256" key="1">
    <source>
        <dbReference type="SAM" id="MobiDB-lite"/>
    </source>
</evidence>
<dbReference type="InterPro" id="IPR001695">
    <property type="entry name" value="Lysyl_oxidase"/>
</dbReference>
<accession>A0ABV9YD18</accession>
<protein>
    <submittedName>
        <fullName evidence="3">Lysyl oxidase family protein</fullName>
    </submittedName>
</protein>
<sequence length="334" mass="35894">MRRHVPLLATTVLVAALMGPSNARAGDAHLLPDLRQAPIGCAGGHTGDPARCTDWDVCVVADAASPNGPCGGEGAAVRLRFTTAADNVGEGPLLIYGSRPDERTRTMTARQAFQSSVDRSIPASYQAAQNPIPATLYYEPAPAHTHWHLLGFEHFQLRTPDGRVVVADRKTGFCLGDRYPLRDGLPHSPGDLGTPEGRLADYLRQNRCGHHAPEALEVVEGISVGYGDDYRYTVDFQWLDLTRVKSGVYDVLNVVNGDRSLVEKSYDNNVSSMAISLQWPGGAVEPPERITSPPEVKLLRSCPGEASCWRGESSGAAQVSPPQVSAPPESAVPR</sequence>
<feature type="region of interest" description="Disordered" evidence="1">
    <location>
        <begin position="306"/>
        <end position="334"/>
    </location>
</feature>
<dbReference type="Proteomes" id="UP001595833">
    <property type="component" value="Unassembled WGS sequence"/>
</dbReference>
<reference evidence="4" key="1">
    <citation type="journal article" date="2019" name="Int. J. Syst. Evol. Microbiol.">
        <title>The Global Catalogue of Microorganisms (GCM) 10K type strain sequencing project: providing services to taxonomists for standard genome sequencing and annotation.</title>
        <authorList>
            <consortium name="The Broad Institute Genomics Platform"/>
            <consortium name="The Broad Institute Genome Sequencing Center for Infectious Disease"/>
            <person name="Wu L."/>
            <person name="Ma J."/>
        </authorList>
    </citation>
    <scope>NUCLEOTIDE SEQUENCE [LARGE SCALE GENOMIC DNA]</scope>
    <source>
        <strain evidence="4">KCTC 12848</strain>
    </source>
</reference>